<dbReference type="PANTHER" id="PTHR43867:SF2">
    <property type="entry name" value="CELLULOSE SYNTHASE CATALYTIC SUBUNIT A [UDP-FORMING]"/>
    <property type="match status" value="1"/>
</dbReference>
<dbReference type="GO" id="GO:0016759">
    <property type="term" value="F:cellulose synthase activity"/>
    <property type="evidence" value="ECO:0007669"/>
    <property type="project" value="InterPro"/>
</dbReference>
<keyword evidence="5 7" id="KW-1133">Transmembrane helix</keyword>
<reference evidence="8" key="1">
    <citation type="journal article" date="2020" name="mSystems">
        <title>Genome- and Community-Level Interaction Insights into Carbon Utilization and Element Cycling Functions of Hydrothermarchaeota in Hydrothermal Sediment.</title>
        <authorList>
            <person name="Zhou Z."/>
            <person name="Liu Y."/>
            <person name="Xu W."/>
            <person name="Pan J."/>
            <person name="Luo Z.H."/>
            <person name="Li M."/>
        </authorList>
    </citation>
    <scope>NUCLEOTIDE SEQUENCE [LARGE SCALE GENOMIC DNA]</scope>
    <source>
        <strain evidence="8">SpSt-418</strain>
    </source>
</reference>
<evidence type="ECO:0000256" key="1">
    <source>
        <dbReference type="ARBA" id="ARBA00004141"/>
    </source>
</evidence>
<keyword evidence="3 8" id="KW-0808">Transferase</keyword>
<dbReference type="SUPFAM" id="SSF53448">
    <property type="entry name" value="Nucleotide-diphospho-sugar transferases"/>
    <property type="match status" value="1"/>
</dbReference>
<dbReference type="GO" id="GO:0006011">
    <property type="term" value="P:UDP-alpha-D-glucose metabolic process"/>
    <property type="evidence" value="ECO:0007669"/>
    <property type="project" value="InterPro"/>
</dbReference>
<organism evidence="8">
    <name type="scientific">Oscillatoriales cyanobacterium SpSt-418</name>
    <dbReference type="NCBI Taxonomy" id="2282169"/>
    <lineage>
        <taxon>Bacteria</taxon>
        <taxon>Bacillati</taxon>
        <taxon>Cyanobacteriota</taxon>
        <taxon>Cyanophyceae</taxon>
        <taxon>Oscillatoriophycideae</taxon>
        <taxon>Oscillatoriales</taxon>
    </lineage>
</organism>
<gene>
    <name evidence="8" type="ORF">ENR64_19860</name>
</gene>
<protein>
    <submittedName>
        <fullName evidence="8">Glycosyltransferase</fullName>
    </submittedName>
</protein>
<evidence type="ECO:0000256" key="3">
    <source>
        <dbReference type="ARBA" id="ARBA00022679"/>
    </source>
</evidence>
<dbReference type="EMBL" id="DSRU01000279">
    <property type="protein sequence ID" value="HFM99967.1"/>
    <property type="molecule type" value="Genomic_DNA"/>
</dbReference>
<dbReference type="InterPro" id="IPR029044">
    <property type="entry name" value="Nucleotide-diphossugar_trans"/>
</dbReference>
<evidence type="ECO:0000256" key="4">
    <source>
        <dbReference type="ARBA" id="ARBA00022692"/>
    </source>
</evidence>
<evidence type="ECO:0000256" key="7">
    <source>
        <dbReference type="SAM" id="Phobius"/>
    </source>
</evidence>
<dbReference type="GO" id="GO:0035438">
    <property type="term" value="F:cyclic-di-GMP binding"/>
    <property type="evidence" value="ECO:0007669"/>
    <property type="project" value="InterPro"/>
</dbReference>
<evidence type="ECO:0000256" key="6">
    <source>
        <dbReference type="ARBA" id="ARBA00023136"/>
    </source>
</evidence>
<feature type="transmembrane region" description="Helical" evidence="7">
    <location>
        <begin position="435"/>
        <end position="457"/>
    </location>
</feature>
<dbReference type="CDD" id="cd06421">
    <property type="entry name" value="CESA_CelA_like"/>
    <property type="match status" value="1"/>
</dbReference>
<comment type="caution">
    <text evidence="8">The sequence shown here is derived from an EMBL/GenBank/DDBJ whole genome shotgun (WGS) entry which is preliminary data.</text>
</comment>
<dbReference type="Pfam" id="PF13641">
    <property type="entry name" value="Glyco_tranf_2_3"/>
    <property type="match status" value="1"/>
</dbReference>
<dbReference type="AlphaFoldDB" id="A0A7C3KHD0"/>
<proteinExistence type="predicted"/>
<dbReference type="Gene3D" id="3.90.550.10">
    <property type="entry name" value="Spore Coat Polysaccharide Biosynthesis Protein SpsA, Chain A"/>
    <property type="match status" value="1"/>
</dbReference>
<evidence type="ECO:0000256" key="5">
    <source>
        <dbReference type="ARBA" id="ARBA00022989"/>
    </source>
</evidence>
<sequence length="767" mass="86474">MAVSQLKHPVRRRNRPRMFRPRLATLLLLGIVLLMGAVCIAWFTGEGTITSIFQQIDTLQTEPPVWLAVPMVAGKYLLVPAISLLLGALVIMWLSPEPRPWSRVIVVGILLVLTIRYILWRSLTTLNLADPKNGVFSLGLFLLEMLMLTSGTIQLFLMLRVRDRRREANAKAMAVMEGVYTPSVDILIPTYDEPDFILRRTIMGCQALEYPHKRIYLLDDTRRPEICELAKALGCEYMTRPDNRHAKAGNLNHAIARTSGEFIVVFDADFVPTRNFLTRTVGFFQDDSVALVQTPQSFYNPDPIARNLGLEDILTPEEEVFYRQIQPIRDGAGSVICSGTSFVVRRKALEDVGGFVTDSLSEDYFTGIRISAKGYKLVYLDEKLSAGLAADNISAHATQRLRWARGTLQAFFIKANPLTIPGLSPLQRLAHLEGLLHWFTSISRVGFLLIPLAYSFFNVIPVRADMGELLYFFVPYYIIQLTVFSWLNHHSRSALLSDIYSLVLAVPLAITVIKVMLNPFSKGFKVTPKGTVSDRFTFNWNLAFPLLVLFVLTALSLWRNLGTCLAMGSLTSLVEHTRGMGLGWMWSAYNLTMIGIALLVLLDVPKPDPNEWFDLRRTVRLTVDAAELHPADQATKHTLLTFWGVTTMLSEVGTEIALTQCGFPELPPGQALPITLELLEADLVLQGVVIRTGFQNEFPTVRVQFEQLSLEQQRSLVEMLFCRPGQWKRRRSPSELQSLLLLFRILLKPRVLFDREVDIRAVTVAKV</sequence>
<feature type="transmembrane region" description="Helical" evidence="7">
    <location>
        <begin position="65"/>
        <end position="94"/>
    </location>
</feature>
<feature type="transmembrane region" description="Helical" evidence="7">
    <location>
        <begin position="537"/>
        <end position="558"/>
    </location>
</feature>
<feature type="transmembrane region" description="Helical" evidence="7">
    <location>
        <begin position="139"/>
        <end position="159"/>
    </location>
</feature>
<dbReference type="PRINTS" id="PR01439">
    <property type="entry name" value="CELLSNTHASEA"/>
</dbReference>
<accession>A0A7C3KHD0</accession>
<dbReference type="InterPro" id="IPR050321">
    <property type="entry name" value="Glycosyltr_2/OpgH_subfam"/>
</dbReference>
<dbReference type="GO" id="GO:0005886">
    <property type="term" value="C:plasma membrane"/>
    <property type="evidence" value="ECO:0007669"/>
    <property type="project" value="TreeGrafter"/>
</dbReference>
<feature type="transmembrane region" description="Helical" evidence="7">
    <location>
        <begin position="101"/>
        <end position="119"/>
    </location>
</feature>
<evidence type="ECO:0000256" key="2">
    <source>
        <dbReference type="ARBA" id="ARBA00022676"/>
    </source>
</evidence>
<keyword evidence="2" id="KW-0328">Glycosyltransferase</keyword>
<feature type="transmembrane region" description="Helical" evidence="7">
    <location>
        <begin position="469"/>
        <end position="487"/>
    </location>
</feature>
<feature type="transmembrane region" description="Helical" evidence="7">
    <location>
        <begin position="579"/>
        <end position="602"/>
    </location>
</feature>
<comment type="subcellular location">
    <subcellularLocation>
        <location evidence="1">Membrane</location>
        <topology evidence="1">Multi-pass membrane protein</topology>
    </subcellularLocation>
</comment>
<dbReference type="PANTHER" id="PTHR43867">
    <property type="entry name" value="CELLULOSE SYNTHASE CATALYTIC SUBUNIT A [UDP-FORMING]"/>
    <property type="match status" value="1"/>
</dbReference>
<keyword evidence="4 7" id="KW-0812">Transmembrane</keyword>
<dbReference type="InterPro" id="IPR003919">
    <property type="entry name" value="Cell_synth_A"/>
</dbReference>
<name>A0A7C3KHD0_9CYAN</name>
<feature type="transmembrane region" description="Helical" evidence="7">
    <location>
        <begin position="499"/>
        <end position="517"/>
    </location>
</feature>
<evidence type="ECO:0000313" key="8">
    <source>
        <dbReference type="EMBL" id="HFM99967.1"/>
    </source>
</evidence>
<keyword evidence="6 7" id="KW-0472">Membrane</keyword>